<dbReference type="GO" id="GO:0004497">
    <property type="term" value="F:monooxygenase activity"/>
    <property type="evidence" value="ECO:0007669"/>
    <property type="project" value="UniProtKB-KW"/>
</dbReference>
<accession>A0ABS5HTS8</accession>
<dbReference type="InterPro" id="IPR011008">
    <property type="entry name" value="Dimeric_a/b-barrel"/>
</dbReference>
<evidence type="ECO:0000313" key="1">
    <source>
        <dbReference type="EMBL" id="MBR9652390.1"/>
    </source>
</evidence>
<protein>
    <submittedName>
        <fullName evidence="1">Monooxygenase</fullName>
    </submittedName>
</protein>
<dbReference type="SUPFAM" id="SSF54909">
    <property type="entry name" value="Dimeric alpha+beta barrel"/>
    <property type="match status" value="1"/>
</dbReference>
<name>A0ABS5HTS8_9RHOB</name>
<keyword evidence="1" id="KW-0560">Oxidoreductase</keyword>
<dbReference type="EMBL" id="JADMKU010000014">
    <property type="protein sequence ID" value="MBR9652390.1"/>
    <property type="molecule type" value="Genomic_DNA"/>
</dbReference>
<dbReference type="Gene3D" id="3.30.70.100">
    <property type="match status" value="1"/>
</dbReference>
<keyword evidence="1" id="KW-0503">Monooxygenase</keyword>
<dbReference type="Proteomes" id="UP001195941">
    <property type="component" value="Unassembled WGS sequence"/>
</dbReference>
<sequence>MTFDLPEGMSREEVLARYEATLPRWRANADLIRKTYLYDPAGNRGGGIYLWPSVAAAKAAHDADWCRMAEETYGSAPRFDYFETPLIVENDVDES</sequence>
<comment type="caution">
    <text evidence="1">The sequence shown here is derived from an EMBL/GenBank/DDBJ whole genome shotgun (WGS) entry which is preliminary data.</text>
</comment>
<reference evidence="1 2" key="1">
    <citation type="journal article" date="2021" name="Arch. Microbiol.">
        <title>Thalassobius aquimarinus sp. nov., isolated from the Sea of Japan seashore.</title>
        <authorList>
            <person name="Kurilenko V.V."/>
            <person name="Romanenko L.A."/>
            <person name="Chernysheva N.Y."/>
            <person name="Velansky P.V."/>
            <person name="Tekutyeva L.A."/>
            <person name="Isaeva M.P."/>
            <person name="Mikhailov V.V."/>
        </authorList>
    </citation>
    <scope>NUCLEOTIDE SEQUENCE [LARGE SCALE GENOMIC DNA]</scope>
    <source>
        <strain evidence="1 2">KMM 8518</strain>
    </source>
</reference>
<proteinExistence type="predicted"/>
<keyword evidence="2" id="KW-1185">Reference proteome</keyword>
<evidence type="ECO:0000313" key="2">
    <source>
        <dbReference type="Proteomes" id="UP001195941"/>
    </source>
</evidence>
<gene>
    <name evidence="1" type="ORF">IT775_14825</name>
</gene>
<organism evidence="1 2">
    <name type="scientific">Thalassovita aquimarina</name>
    <dbReference type="NCBI Taxonomy" id="2785917"/>
    <lineage>
        <taxon>Bacteria</taxon>
        <taxon>Pseudomonadati</taxon>
        <taxon>Pseudomonadota</taxon>
        <taxon>Alphaproteobacteria</taxon>
        <taxon>Rhodobacterales</taxon>
        <taxon>Roseobacteraceae</taxon>
        <taxon>Thalassovita</taxon>
    </lineage>
</organism>